<comment type="caution">
    <text evidence="1">The sequence shown here is derived from an EMBL/GenBank/DDBJ whole genome shotgun (WGS) entry which is preliminary data.</text>
</comment>
<proteinExistence type="predicted"/>
<keyword evidence="2" id="KW-1185">Reference proteome</keyword>
<organism evidence="1 2">
    <name type="scientific">Lipingzhangella halophila</name>
    <dbReference type="NCBI Taxonomy" id="1783352"/>
    <lineage>
        <taxon>Bacteria</taxon>
        <taxon>Bacillati</taxon>
        <taxon>Actinomycetota</taxon>
        <taxon>Actinomycetes</taxon>
        <taxon>Streptosporangiales</taxon>
        <taxon>Nocardiopsidaceae</taxon>
        <taxon>Lipingzhangella</taxon>
    </lineage>
</organism>
<accession>A0A7W7RM80</accession>
<dbReference type="AlphaFoldDB" id="A0A7W7RM80"/>
<dbReference type="Proteomes" id="UP000523007">
    <property type="component" value="Unassembled WGS sequence"/>
</dbReference>
<evidence type="ECO:0000313" key="1">
    <source>
        <dbReference type="EMBL" id="MBB4934580.1"/>
    </source>
</evidence>
<dbReference type="EMBL" id="JACHJT010000001">
    <property type="protein sequence ID" value="MBB4934580.1"/>
    <property type="molecule type" value="Genomic_DNA"/>
</dbReference>
<evidence type="ECO:0000313" key="2">
    <source>
        <dbReference type="Proteomes" id="UP000523007"/>
    </source>
</evidence>
<name>A0A7W7RM80_9ACTN</name>
<gene>
    <name evidence="1" type="ORF">F4561_005400</name>
</gene>
<reference evidence="1 2" key="1">
    <citation type="submission" date="2020-08" db="EMBL/GenBank/DDBJ databases">
        <title>Sequencing the genomes of 1000 actinobacteria strains.</title>
        <authorList>
            <person name="Klenk H.-P."/>
        </authorList>
    </citation>
    <scope>NUCLEOTIDE SEQUENCE [LARGE SCALE GENOMIC DNA]</scope>
    <source>
        <strain evidence="1 2">DSM 102030</strain>
    </source>
</reference>
<sequence length="168" mass="18406">MSESDVETTQDGVVWVHLPDGSSVAVAEEGGPSLFAVSRVYTRGIPREDLGAYLREAEHLADDDIDAVMDRLPPEITAPCSDCEVETLPTTHPNRAEWYQVTDDVWLSAVPSKEGYILCVGCLEARLGRQLVPGDFTAAPINNPAERDGTDAWTWRTPRLLNRLTGNA</sequence>
<protein>
    <submittedName>
        <fullName evidence="1">Uncharacterized protein</fullName>
    </submittedName>
</protein>
<dbReference type="RefSeq" id="WP_184582752.1">
    <property type="nucleotide sequence ID" value="NZ_JACHJT010000001.1"/>
</dbReference>